<dbReference type="NCBIfam" id="TIGR04223">
    <property type="entry name" value="quorum_AgrD"/>
    <property type="match status" value="1"/>
</dbReference>
<accession>A0AAW7ZH25</accession>
<dbReference type="RefSeq" id="WP_304544839.1">
    <property type="nucleotide sequence ID" value="NZ_JARPTC010000023.1"/>
</dbReference>
<gene>
    <name evidence="1" type="ORF">P6N53_15775</name>
</gene>
<keyword evidence="2" id="KW-1185">Reference proteome</keyword>
<dbReference type="PROSITE" id="PS51257">
    <property type="entry name" value="PROKAR_LIPOPROTEIN"/>
    <property type="match status" value="1"/>
</dbReference>
<reference evidence="1" key="2">
    <citation type="submission" date="2023-03" db="EMBL/GenBank/DDBJ databases">
        <authorList>
            <person name="Zhang Z."/>
        </authorList>
    </citation>
    <scope>NUCLEOTIDE SEQUENCE</scope>
    <source>
        <strain evidence="1">DSA</strain>
    </source>
</reference>
<dbReference type="AlphaFoldDB" id="A0AAW7ZH25"/>
<comment type="caution">
    <text evidence="1">The sequence shown here is derived from an EMBL/GenBank/DDBJ whole genome shotgun (WGS) entry which is preliminary data.</text>
</comment>
<protein>
    <submittedName>
        <fullName evidence="1">Cyclic lactone autoinducer peptide</fullName>
    </submittedName>
</protein>
<dbReference type="InterPro" id="IPR009229">
    <property type="entry name" value="AgrD"/>
</dbReference>
<sequence length="39" mass="4343">MKAKIFILMGTVLTWLAMINVAGACGFNHYESKVPDCLR</sequence>
<reference evidence="1" key="1">
    <citation type="journal article" date="2023" name="J. Hazard. Mater.">
        <title>Anaerobic biodegradation of pyrene and benzo[a]pyrene by a new sulfate-reducing Desulforamulus aquiferis strain DSA.</title>
        <authorList>
            <person name="Zhang Z."/>
            <person name="Sun J."/>
            <person name="Gong X."/>
            <person name="Wang C."/>
            <person name="Wang H."/>
        </authorList>
    </citation>
    <scope>NUCLEOTIDE SEQUENCE</scope>
    <source>
        <strain evidence="1">DSA</strain>
    </source>
</reference>
<name>A0AAW7ZH25_9FIRM</name>
<proteinExistence type="predicted"/>
<organism evidence="1 2">
    <name type="scientific">Desulforamulus aquiferis</name>
    <dbReference type="NCBI Taxonomy" id="1397668"/>
    <lineage>
        <taxon>Bacteria</taxon>
        <taxon>Bacillati</taxon>
        <taxon>Bacillota</taxon>
        <taxon>Clostridia</taxon>
        <taxon>Eubacteriales</taxon>
        <taxon>Peptococcaceae</taxon>
        <taxon>Desulforamulus</taxon>
    </lineage>
</organism>
<evidence type="ECO:0000313" key="1">
    <source>
        <dbReference type="EMBL" id="MDO7788688.1"/>
    </source>
</evidence>
<dbReference type="EMBL" id="JARPTC010000023">
    <property type="protein sequence ID" value="MDO7788688.1"/>
    <property type="molecule type" value="Genomic_DNA"/>
</dbReference>
<dbReference type="Proteomes" id="UP001172911">
    <property type="component" value="Unassembled WGS sequence"/>
</dbReference>
<evidence type="ECO:0000313" key="2">
    <source>
        <dbReference type="Proteomes" id="UP001172911"/>
    </source>
</evidence>